<sequence length="645" mass="75691">MEKLYLISNNGKKRPIYNISKNGSNINVLKHDKIRKTEINHFIENGMACCEDFQVNNTKAIPEKNCQTNRNFIDISHSYIKKTYKIFNEKKDQCILNQYYVKFEENNSESQKLFFPDCKASTKVSDLMDCYSKHLPLNETQLIKHVSCSSKNQFNAFQLYKEVSQLFNQNSLLPIYNEFVLLMSNLLEKQTNYCLIDYIRKESNIVRFFPRYLIYTPQFASQTLNFPFPLDTKLSTSFDDSKYLSPSIHNLAPSCNKCLLPGFHPITAWLLPPSYFEKGGQLKKSSRFLNGMPRNLFNTCFSIKNILTVESTYLLVSNLNKEEFEYCKKENFFLMEEKCKESIYYFDDYKPKIGTEIDEQLTLNNIKFYGHDAFTKNIDHAIQNSIFCGFVSMESANEYRNININNEMKNEYFENNKNSRDLKINSSPFINTTKIIKNGKTFPNILSDCDIFLKNNYNLFNYWSKNMQLSPLEEKIPLLIPRIKCLIKEKRTPDSNLTIIKPCYLLLWNYNIRNCNNTTKDINWINIQCRFARLKYFGEAYETSVPINLNPHKEIILDQLSRIRNVDEARVFAWMLAGCMQYTINELLVDSHTKSLFFNNKYPKITEINYFGNCIKNGPFTGFPDSPLDCHGKIKWNLLKELVES</sequence>
<organism evidence="1 2">
    <name type="scientific">Cryptosporidium ubiquitum</name>
    <dbReference type="NCBI Taxonomy" id="857276"/>
    <lineage>
        <taxon>Eukaryota</taxon>
        <taxon>Sar</taxon>
        <taxon>Alveolata</taxon>
        <taxon>Apicomplexa</taxon>
        <taxon>Conoidasida</taxon>
        <taxon>Coccidia</taxon>
        <taxon>Eucoccidiorida</taxon>
        <taxon>Eimeriorina</taxon>
        <taxon>Cryptosporidiidae</taxon>
        <taxon>Cryptosporidium</taxon>
    </lineage>
</organism>
<dbReference type="VEuPathDB" id="CryptoDB:cubi_01401"/>
<dbReference type="GeneID" id="39978192"/>
<dbReference type="EMBL" id="LRBP01000025">
    <property type="protein sequence ID" value="OII72068.1"/>
    <property type="molecule type" value="Genomic_DNA"/>
</dbReference>
<reference evidence="1 2" key="1">
    <citation type="submission" date="2016-10" db="EMBL/GenBank/DDBJ databases">
        <title>Reductive evolution of mitochondrial metabolism and differential evolution of invasion-related proteins in Cryptosporidium.</title>
        <authorList>
            <person name="Liu S."/>
            <person name="Roellig D.M."/>
            <person name="Guo Y."/>
            <person name="Li N."/>
            <person name="Frace M.A."/>
            <person name="Tang K."/>
            <person name="Zhang L."/>
            <person name="Feng Y."/>
            <person name="Xiao L."/>
        </authorList>
    </citation>
    <scope>NUCLEOTIDE SEQUENCE [LARGE SCALE GENOMIC DNA]</scope>
    <source>
        <strain evidence="1">39726</strain>
    </source>
</reference>
<gene>
    <name evidence="1" type="ORF">cubi_01401</name>
</gene>
<protein>
    <submittedName>
        <fullName evidence="1">Uncharacterized protein</fullName>
    </submittedName>
</protein>
<dbReference type="Proteomes" id="UP000186176">
    <property type="component" value="Unassembled WGS sequence"/>
</dbReference>
<evidence type="ECO:0000313" key="1">
    <source>
        <dbReference type="EMBL" id="OII72068.1"/>
    </source>
</evidence>
<dbReference type="OrthoDB" id="338691at2759"/>
<evidence type="ECO:0000313" key="2">
    <source>
        <dbReference type="Proteomes" id="UP000186176"/>
    </source>
</evidence>
<dbReference type="AlphaFoldDB" id="A0A1J4MGC0"/>
<proteinExistence type="predicted"/>
<keyword evidence="2" id="KW-1185">Reference proteome</keyword>
<name>A0A1J4MGC0_9CRYT</name>
<comment type="caution">
    <text evidence="1">The sequence shown here is derived from an EMBL/GenBank/DDBJ whole genome shotgun (WGS) entry which is preliminary data.</text>
</comment>
<dbReference type="RefSeq" id="XP_028873640.1">
    <property type="nucleotide sequence ID" value="XM_029018413.1"/>
</dbReference>
<accession>A0A1J4MGC0</accession>